<evidence type="ECO:0000313" key="3">
    <source>
        <dbReference type="Proteomes" id="UP000188235"/>
    </source>
</evidence>
<reference evidence="2 3" key="1">
    <citation type="journal article" date="2008" name="Int. J. Syst. Evol. Microbiol.">
        <title>Tessaracoccus flavescens sp. nov., isolated from marine sediment.</title>
        <authorList>
            <person name="Lee D.W."/>
            <person name="Lee S.D."/>
        </authorList>
    </citation>
    <scope>NUCLEOTIDE SEQUENCE [LARGE SCALE GENOMIC DNA]</scope>
    <source>
        <strain evidence="2 3">SST-39T</strain>
    </source>
</reference>
<evidence type="ECO:0000256" key="1">
    <source>
        <dbReference type="SAM" id="Phobius"/>
    </source>
</evidence>
<keyword evidence="1" id="KW-0472">Membrane</keyword>
<proteinExistence type="predicted"/>
<dbReference type="Proteomes" id="UP000188235">
    <property type="component" value="Chromosome"/>
</dbReference>
<feature type="transmembrane region" description="Helical" evidence="1">
    <location>
        <begin position="69"/>
        <end position="90"/>
    </location>
</feature>
<accession>A0A1Q2D132</accession>
<dbReference type="OrthoDB" id="3712279at2"/>
<dbReference type="AlphaFoldDB" id="A0A1Q2D132"/>
<feature type="transmembrane region" description="Helical" evidence="1">
    <location>
        <begin position="40"/>
        <end position="62"/>
    </location>
</feature>
<keyword evidence="1" id="KW-0812">Transmembrane</keyword>
<protein>
    <submittedName>
        <fullName evidence="2">Uncharacterized protein</fullName>
    </submittedName>
</protein>
<sequence length="133" mass="13872">MTSRVLRRPLLAVCVILTALTGLVMIGIGVGAVAANSQRFGWGVATWLFIYGAAQLAIAWFVTRGSSLALGLIVASSLLHACAVGSFLTTPDRSQFVGMLIVAPFVLATVVTSVLAVGRRELDKVKQPSDASA</sequence>
<dbReference type="KEGG" id="tfa:BW733_15750"/>
<evidence type="ECO:0000313" key="2">
    <source>
        <dbReference type="EMBL" id="AQP52058.1"/>
    </source>
</evidence>
<organism evidence="2 3">
    <name type="scientific">Tessaracoccus flavescens</name>
    <dbReference type="NCBI Taxonomy" id="399497"/>
    <lineage>
        <taxon>Bacteria</taxon>
        <taxon>Bacillati</taxon>
        <taxon>Actinomycetota</taxon>
        <taxon>Actinomycetes</taxon>
        <taxon>Propionibacteriales</taxon>
        <taxon>Propionibacteriaceae</taxon>
        <taxon>Tessaracoccus</taxon>
    </lineage>
</organism>
<feature type="transmembrane region" description="Helical" evidence="1">
    <location>
        <begin position="96"/>
        <end position="117"/>
    </location>
</feature>
<name>A0A1Q2D132_9ACTN</name>
<gene>
    <name evidence="2" type="ORF">BW733_15750</name>
</gene>
<keyword evidence="3" id="KW-1185">Reference proteome</keyword>
<keyword evidence="1" id="KW-1133">Transmembrane helix</keyword>
<dbReference type="EMBL" id="CP019607">
    <property type="protein sequence ID" value="AQP52058.1"/>
    <property type="molecule type" value="Genomic_DNA"/>
</dbReference>
<feature type="transmembrane region" description="Helical" evidence="1">
    <location>
        <begin position="12"/>
        <end position="34"/>
    </location>
</feature>
<dbReference type="RefSeq" id="WP_077351913.1">
    <property type="nucleotide sequence ID" value="NZ_CP019607.1"/>
</dbReference>